<dbReference type="GO" id="GO:0016491">
    <property type="term" value="F:oxidoreductase activity"/>
    <property type="evidence" value="ECO:0007669"/>
    <property type="project" value="InterPro"/>
</dbReference>
<reference evidence="2 3" key="1">
    <citation type="journal article" date="2023" name="Insect Mol. Biol.">
        <title>Genome sequencing provides insights into the evolution of gene families encoding plant cell wall-degrading enzymes in longhorned beetles.</title>
        <authorList>
            <person name="Shin N.R."/>
            <person name="Okamura Y."/>
            <person name="Kirsch R."/>
            <person name="Pauchet Y."/>
        </authorList>
    </citation>
    <scope>NUCLEOTIDE SEQUENCE [LARGE SCALE GENOMIC DNA]</scope>
    <source>
        <strain evidence="2">EAD_L_NR</strain>
    </source>
</reference>
<comment type="caution">
    <text evidence="2">The sequence shown here is derived from an EMBL/GenBank/DDBJ whole genome shotgun (WGS) entry which is preliminary data.</text>
</comment>
<dbReference type="EMBL" id="JANEYG010000146">
    <property type="protein sequence ID" value="KAJ8912102.1"/>
    <property type="molecule type" value="Genomic_DNA"/>
</dbReference>
<dbReference type="GO" id="GO:0005507">
    <property type="term" value="F:copper ion binding"/>
    <property type="evidence" value="ECO:0007669"/>
    <property type="project" value="InterPro"/>
</dbReference>
<proteinExistence type="predicted"/>
<protein>
    <recommendedName>
        <fullName evidence="1">Plastocyanin-like domain-containing protein</fullName>
    </recommendedName>
</protein>
<dbReference type="Gene3D" id="2.60.40.420">
    <property type="entry name" value="Cupredoxins - blue copper proteins"/>
    <property type="match status" value="1"/>
</dbReference>
<dbReference type="InterPro" id="IPR011706">
    <property type="entry name" value="Cu-oxidase_C"/>
</dbReference>
<feature type="domain" description="Plastocyanin-like" evidence="1">
    <location>
        <begin position="6"/>
        <end position="57"/>
    </location>
</feature>
<dbReference type="InterPro" id="IPR008972">
    <property type="entry name" value="Cupredoxin"/>
</dbReference>
<evidence type="ECO:0000313" key="3">
    <source>
        <dbReference type="Proteomes" id="UP001159042"/>
    </source>
</evidence>
<dbReference type="Pfam" id="PF07731">
    <property type="entry name" value="Cu-oxidase_2"/>
    <property type="match status" value="1"/>
</dbReference>
<organism evidence="2 3">
    <name type="scientific">Exocentrus adspersus</name>
    <dbReference type="NCBI Taxonomy" id="1586481"/>
    <lineage>
        <taxon>Eukaryota</taxon>
        <taxon>Metazoa</taxon>
        <taxon>Ecdysozoa</taxon>
        <taxon>Arthropoda</taxon>
        <taxon>Hexapoda</taxon>
        <taxon>Insecta</taxon>
        <taxon>Pterygota</taxon>
        <taxon>Neoptera</taxon>
        <taxon>Endopterygota</taxon>
        <taxon>Coleoptera</taxon>
        <taxon>Polyphaga</taxon>
        <taxon>Cucujiformia</taxon>
        <taxon>Chrysomeloidea</taxon>
        <taxon>Cerambycidae</taxon>
        <taxon>Lamiinae</taxon>
        <taxon>Acanthocinini</taxon>
        <taxon>Exocentrus</taxon>
    </lineage>
</organism>
<dbReference type="SUPFAM" id="SSF49503">
    <property type="entry name" value="Cupredoxins"/>
    <property type="match status" value="1"/>
</dbReference>
<sequence length="90" mass="10307">MQLDAENKLLNRNLINPVLKDTVRIPRYGVVVLRFFAKNPGFWMLRDEQSRGWTRGMDIIFQVGDLSDVVSTPTNFPTCGSFIGPDFFLL</sequence>
<dbReference type="AlphaFoldDB" id="A0AAV8VDK2"/>
<accession>A0AAV8VDK2</accession>
<name>A0AAV8VDK2_9CUCU</name>
<gene>
    <name evidence="2" type="ORF">NQ315_005438</name>
</gene>
<evidence type="ECO:0000313" key="2">
    <source>
        <dbReference type="EMBL" id="KAJ8912102.1"/>
    </source>
</evidence>
<evidence type="ECO:0000259" key="1">
    <source>
        <dbReference type="Pfam" id="PF07731"/>
    </source>
</evidence>
<keyword evidence="3" id="KW-1185">Reference proteome</keyword>
<dbReference type="Proteomes" id="UP001159042">
    <property type="component" value="Unassembled WGS sequence"/>
</dbReference>